<organism evidence="1 2">
    <name type="scientific">Reyranella aquatilis</name>
    <dbReference type="NCBI Taxonomy" id="2035356"/>
    <lineage>
        <taxon>Bacteria</taxon>
        <taxon>Pseudomonadati</taxon>
        <taxon>Pseudomonadota</taxon>
        <taxon>Alphaproteobacteria</taxon>
        <taxon>Hyphomicrobiales</taxon>
        <taxon>Reyranellaceae</taxon>
        <taxon>Reyranella</taxon>
    </lineage>
</organism>
<proteinExistence type="predicted"/>
<protein>
    <recommendedName>
        <fullName evidence="3">GST N-terminal domain-containing protein</fullName>
    </recommendedName>
</protein>
<evidence type="ECO:0008006" key="3">
    <source>
        <dbReference type="Google" id="ProtNLM"/>
    </source>
</evidence>
<gene>
    <name evidence="1" type="ORF">LJ725_02145</name>
</gene>
<reference evidence="1 2" key="1">
    <citation type="submission" date="2021-11" db="EMBL/GenBank/DDBJ databases">
        <authorList>
            <person name="Lee D.-H."/>
            <person name="Kim S.-B."/>
        </authorList>
    </citation>
    <scope>NUCLEOTIDE SEQUENCE [LARGE SCALE GENOMIC DNA]</scope>
    <source>
        <strain evidence="1 2">KCTC 52223</strain>
    </source>
</reference>
<comment type="caution">
    <text evidence="1">The sequence shown here is derived from an EMBL/GenBank/DDBJ whole genome shotgun (WGS) entry which is preliminary data.</text>
</comment>
<evidence type="ECO:0000313" key="1">
    <source>
        <dbReference type="EMBL" id="MCC8427748.1"/>
    </source>
</evidence>
<sequence>MIQLVGVNRSPFTRRVAITLQVYGTSCERHSLSGFGCRADRREDNLSGSLGHADEPAICSTDP</sequence>
<evidence type="ECO:0000313" key="2">
    <source>
        <dbReference type="Proteomes" id="UP001198862"/>
    </source>
</evidence>
<accession>A0ABS8KNT5</accession>
<name>A0ABS8KNT5_9HYPH</name>
<keyword evidence="2" id="KW-1185">Reference proteome</keyword>
<dbReference type="Proteomes" id="UP001198862">
    <property type="component" value="Unassembled WGS sequence"/>
</dbReference>
<dbReference type="EMBL" id="JAJISD010000001">
    <property type="protein sequence ID" value="MCC8427748.1"/>
    <property type="molecule type" value="Genomic_DNA"/>
</dbReference>